<dbReference type="Proteomes" id="UP000294901">
    <property type="component" value="Unassembled WGS sequence"/>
</dbReference>
<dbReference type="AlphaFoldDB" id="A0A4V3C796"/>
<evidence type="ECO:0000313" key="5">
    <source>
        <dbReference type="EMBL" id="TDO36888.1"/>
    </source>
</evidence>
<keyword evidence="3" id="KW-0064">Aspartyl protease</keyword>
<dbReference type="GO" id="GO:0008047">
    <property type="term" value="F:enzyme activator activity"/>
    <property type="evidence" value="ECO:0007669"/>
    <property type="project" value="InterPro"/>
</dbReference>
<evidence type="ECO:0000256" key="3">
    <source>
        <dbReference type="ARBA" id="ARBA00022750"/>
    </source>
</evidence>
<dbReference type="Gene3D" id="3.40.50.1450">
    <property type="entry name" value="HybD-like"/>
    <property type="match status" value="1"/>
</dbReference>
<dbReference type="PRINTS" id="PR00446">
    <property type="entry name" value="HYDRGNUPTAKE"/>
</dbReference>
<dbReference type="InterPro" id="IPR000671">
    <property type="entry name" value="Peptidase_A31"/>
</dbReference>
<comment type="similarity">
    <text evidence="1">Belongs to the peptidase A31 family.</text>
</comment>
<dbReference type="Pfam" id="PF01750">
    <property type="entry name" value="HycI"/>
    <property type="match status" value="1"/>
</dbReference>
<evidence type="ECO:0000256" key="1">
    <source>
        <dbReference type="ARBA" id="ARBA00006814"/>
    </source>
</evidence>
<dbReference type="EMBL" id="SNWR01000001">
    <property type="protein sequence ID" value="TDO36888.1"/>
    <property type="molecule type" value="Genomic_DNA"/>
</dbReference>
<evidence type="ECO:0000256" key="2">
    <source>
        <dbReference type="ARBA" id="ARBA00022670"/>
    </source>
</evidence>
<dbReference type="PANTHER" id="PTHR30302:SF1">
    <property type="entry name" value="HYDROGENASE 2 MATURATION PROTEASE"/>
    <property type="match status" value="1"/>
</dbReference>
<keyword evidence="6" id="KW-1185">Reference proteome</keyword>
<reference evidence="5 6" key="1">
    <citation type="submission" date="2019-03" db="EMBL/GenBank/DDBJ databases">
        <title>Sequencing the genomes of 1000 actinobacteria strains.</title>
        <authorList>
            <person name="Klenk H.-P."/>
        </authorList>
    </citation>
    <scope>NUCLEOTIDE SEQUENCE [LARGE SCALE GENOMIC DNA]</scope>
    <source>
        <strain evidence="5 6">DSM 43805</strain>
    </source>
</reference>
<comment type="caution">
    <text evidence="5">The sequence shown here is derived from an EMBL/GenBank/DDBJ whole genome shotgun (WGS) entry which is preliminary data.</text>
</comment>
<evidence type="ECO:0000313" key="6">
    <source>
        <dbReference type="Proteomes" id="UP000294901"/>
    </source>
</evidence>
<gene>
    <name evidence="5" type="ORF">C8E87_0475</name>
</gene>
<sequence length="173" mass="17671">MTDPTDRPDMAARMLVAGIGNLFLGDDGFGPEVVRRLAKQNALEPEVRVVDYGIRGMHLAHDLLDPCDALVLVDALPGGGAPGEVVVFEIGPDDLGSGQFDAHGMNPVAMLAGVERLGGTLPATYVVGCRVADVGEGIGLSAPVAAAVPAAVEAVRTLVGRLIAAAPAGIRRC</sequence>
<name>A0A4V3C796_9ACTN</name>
<dbReference type="GO" id="GO:0016485">
    <property type="term" value="P:protein processing"/>
    <property type="evidence" value="ECO:0007669"/>
    <property type="project" value="TreeGrafter"/>
</dbReference>
<protein>
    <submittedName>
        <fullName evidence="5">Hydrogenase maturation protease</fullName>
    </submittedName>
</protein>
<accession>A0A4V3C796</accession>
<dbReference type="InterPro" id="IPR023430">
    <property type="entry name" value="Pept_HybD-like_dom_sf"/>
</dbReference>
<dbReference type="NCBIfam" id="TIGR00072">
    <property type="entry name" value="hydrog_prot"/>
    <property type="match status" value="1"/>
</dbReference>
<proteinExistence type="inferred from homology"/>
<evidence type="ECO:0000256" key="4">
    <source>
        <dbReference type="ARBA" id="ARBA00022801"/>
    </source>
</evidence>
<keyword evidence="2 5" id="KW-0645">Protease</keyword>
<dbReference type="SUPFAM" id="SSF53163">
    <property type="entry name" value="HybD-like"/>
    <property type="match status" value="1"/>
</dbReference>
<dbReference type="GO" id="GO:0004190">
    <property type="term" value="F:aspartic-type endopeptidase activity"/>
    <property type="evidence" value="ECO:0007669"/>
    <property type="project" value="UniProtKB-KW"/>
</dbReference>
<keyword evidence="4" id="KW-0378">Hydrolase</keyword>
<organism evidence="5 6">
    <name type="scientific">Paractinoplanes brasiliensis</name>
    <dbReference type="NCBI Taxonomy" id="52695"/>
    <lineage>
        <taxon>Bacteria</taxon>
        <taxon>Bacillati</taxon>
        <taxon>Actinomycetota</taxon>
        <taxon>Actinomycetes</taxon>
        <taxon>Micromonosporales</taxon>
        <taxon>Micromonosporaceae</taxon>
        <taxon>Paractinoplanes</taxon>
    </lineage>
</organism>
<dbReference type="RefSeq" id="WP_275409112.1">
    <property type="nucleotide sequence ID" value="NZ_BOMD01000071.1"/>
</dbReference>
<dbReference type="PANTHER" id="PTHR30302">
    <property type="entry name" value="HYDROGENASE 1 MATURATION PROTEASE"/>
    <property type="match status" value="1"/>
</dbReference>